<keyword evidence="9 12" id="KW-1015">Disulfide bond</keyword>
<dbReference type="Gene3D" id="2.170.300.10">
    <property type="entry name" value="Tie2 ligand-binding domain superfamily"/>
    <property type="match status" value="3"/>
</dbReference>
<comment type="caution">
    <text evidence="16">The sequence shown here is derived from an EMBL/GenBank/DDBJ whole genome shotgun (WGS) entry which is preliminary data.</text>
</comment>
<evidence type="ECO:0000256" key="5">
    <source>
        <dbReference type="ARBA" id="ARBA00022737"/>
    </source>
</evidence>
<keyword evidence="5" id="KW-0677">Repeat</keyword>
<feature type="disulfide bond" evidence="12">
    <location>
        <begin position="1143"/>
        <end position="1155"/>
    </location>
</feature>
<dbReference type="GO" id="GO:0009888">
    <property type="term" value="P:tissue development"/>
    <property type="evidence" value="ECO:0007669"/>
    <property type="project" value="TreeGrafter"/>
</dbReference>
<evidence type="ECO:0000256" key="9">
    <source>
        <dbReference type="ARBA" id="ARBA00023157"/>
    </source>
</evidence>
<sequence length="1551" mass="170942">MAKYIVNRAYNKKTLPVVWLGPPNFSRYSRGLQIDIDLPAELGDRLLVTGDHGNGYYNLQVGNIRKADSGDYMCKIGSREIRSVNVQVKTQAEQNQGLFPYILNLATRATIEANATCGLARAEYFCKLVEHVDLMPRISHCDYCNAREISQAHPITNAIDGSNLWWQSPSISNGWEYNYVTITMDLGLIYQVAYVVVKAANAPRPGNWILEKSVDGITFKPWHYFAITDDDCANIYKVPAVEGKPSYDYLADDEVRCTSYFSKLSPFENGEIFISLTNGRPGIFKPSKILLDFTSARYVRLRFQKIRTLNADLMSLKARDPRNLDPSVTRRYFYSIKDISVGGQCICYGHATECQRRGNTDNLACVCQHNTCGTNCEICCPLYNNKPWVRGGSNGNNTDVNCEACNCHGHASSCVYNATVDNLGLSLNMAGELKGGGVCINCTDFTMGINCERCLPGYFRPWGVPHNSPRPCRPCSCRASIGSTGICVEDDSRMDKGLMPGSCICKTGFSGQNCDQCAVGYHSYPRCEPCSCSTAGTVDPKMCEGRCVCKQNVEGANCDRCKPGFYDLRADNAQGCRQCFCFGISSTCQSAGLGLVQITDMSSNMDGWTIITLNDDWFSYFPTLVDGWLEYRTFPARDQNMLDPGDGSRQEDVIYYWQAPHKYYGNRLASYGGSLNYNIKFTLDTSAPVQTHLAEANVILQGANLTITNGRSYIREDQDNKRSVVLDETNWFELDTTNGRYIGSQHVSRKDFMLLLFDLRRILIRATHHTAQDNVMLKNVLLDTSNAGSTNTATISGVEKCTCPRGYTGLSCESCDIGWRRLNNILYGGQCIPCNCYGHSKTCDPYTGRCLMCTDNTEGNNCEVCRAGFYGDPTRGTPDDCKPCGCPLTEPSNNFASTCALSPKFDNPDAFVCLDCAVGYTGERCERCDHGYYGFPGVLGDRCQPCKCNGNINPNMVGSCDQLTGDCRLCLHNTEGPNCGRCRTGYFGTARNGDCKLCSCDPFGSVNMTCNRDTGFCTCKPHYTGRQCDRCEENYWGLESGKGCSPCNCDPIGSYFAQCESLTGQCRCKQGVTGQQCDTCVEGYYGLVSKGECLECKPCEKPGHICHMETGECVCPPNTEGERCERCVDTYWGYHPRLGCKACNCDVNGSVDQDCDPLNGQCLCRADYAGVRCNSCLFGFYNFPDCTLCLCSVEGTEPSSCSPSGACSCQESDGQCTCKSNTGGRTCQQCVNSSFSLDLHNPNGCTDCFCFGRADTCRQAQYVWIKKELPDQAVTFSNKANTRALPQQHGFYVIPSGQSSTAVVGTQGEPVYWRVPGIKGDMTLSYNGELFFTLEQVNHKAPLSDLEGLVDKPLVIVLGYGIPVVYRSDVRWSADRGLQFRVRLHEHYWRSMQNGLVSRQMMMVILQNVTDVLIRATWDNSAFGAKLTGMSIDHAVDNAALLGQPALGIEECKCRPEYIGLSCQNPAEGYYRVPNVGPVDFTDLIDIVGRVEPCACNGHSDKCDPETGICINCTEHTMGKHCELCATGYYGDPSSGGACQRCACPLEVDSN</sequence>
<dbReference type="PROSITE" id="PS50027">
    <property type="entry name" value="EGF_LAM_2"/>
    <property type="match status" value="8"/>
</dbReference>
<keyword evidence="4" id="KW-0732">Signal</keyword>
<dbReference type="Pfam" id="PF24973">
    <property type="entry name" value="EGF_LMN_ATRN"/>
    <property type="match status" value="2"/>
</dbReference>
<dbReference type="SUPFAM" id="SSF57196">
    <property type="entry name" value="EGF/Laminin"/>
    <property type="match status" value="11"/>
</dbReference>
<dbReference type="SMART" id="SM00181">
    <property type="entry name" value="EGF"/>
    <property type="match status" value="11"/>
</dbReference>
<reference evidence="16" key="1">
    <citation type="journal article" date="2019" name="bioRxiv">
        <title>The Genome of the Zebra Mussel, Dreissena polymorpha: A Resource for Invasive Species Research.</title>
        <authorList>
            <person name="McCartney M.A."/>
            <person name="Auch B."/>
            <person name="Kono T."/>
            <person name="Mallez S."/>
            <person name="Zhang Y."/>
            <person name="Obille A."/>
            <person name="Becker A."/>
            <person name="Abrahante J.E."/>
            <person name="Garbe J."/>
            <person name="Badalamenti J.P."/>
            <person name="Herman A."/>
            <person name="Mangelson H."/>
            <person name="Liachko I."/>
            <person name="Sullivan S."/>
            <person name="Sone E.D."/>
            <person name="Koren S."/>
            <person name="Silverstein K.A.T."/>
            <person name="Beckman K.B."/>
            <person name="Gohl D.M."/>
        </authorList>
    </citation>
    <scope>NUCLEOTIDE SEQUENCE</scope>
    <source>
        <strain evidence="16">Duluth1</strain>
        <tissue evidence="16">Whole animal</tissue>
    </source>
</reference>
<evidence type="ECO:0000256" key="10">
    <source>
        <dbReference type="ARBA" id="ARBA00023180"/>
    </source>
</evidence>
<feature type="domain" description="Laminin IV type A" evidence="14">
    <location>
        <begin position="1269"/>
        <end position="1451"/>
    </location>
</feature>
<feature type="domain" description="Laminin EGF-like" evidence="13">
    <location>
        <begin position="1143"/>
        <end position="1188"/>
    </location>
</feature>
<dbReference type="CDD" id="cd00055">
    <property type="entry name" value="EGF_Lam"/>
    <property type="match status" value="11"/>
</dbReference>
<protein>
    <submittedName>
        <fullName evidence="16">Uncharacterized protein</fullName>
    </submittedName>
</protein>
<keyword evidence="10" id="KW-0325">Glycoprotein</keyword>
<evidence type="ECO:0000256" key="12">
    <source>
        <dbReference type="PROSITE-ProRule" id="PRU00460"/>
    </source>
</evidence>
<feature type="disulfide bond" evidence="12">
    <location>
        <begin position="549"/>
        <end position="558"/>
    </location>
</feature>
<feature type="domain" description="Laminin EGF-like" evidence="13">
    <location>
        <begin position="834"/>
        <end position="883"/>
    </location>
</feature>
<evidence type="ECO:0000259" key="15">
    <source>
        <dbReference type="PROSITE" id="PS51117"/>
    </source>
</evidence>
<feature type="disulfide bond" evidence="12">
    <location>
        <begin position="1000"/>
        <end position="1017"/>
    </location>
</feature>
<dbReference type="PRINTS" id="PR00011">
    <property type="entry name" value="EGFLAMININ"/>
</dbReference>
<proteinExistence type="predicted"/>
<dbReference type="InterPro" id="IPR050440">
    <property type="entry name" value="Laminin/Netrin_ECM"/>
</dbReference>
<feature type="domain" description="Laminin EGF-like" evidence="13">
    <location>
        <begin position="946"/>
        <end position="997"/>
    </location>
</feature>
<keyword evidence="17" id="KW-1185">Reference proteome</keyword>
<dbReference type="FunFam" id="2.10.25.10:FF:000189">
    <property type="entry name" value="Laminin subunit alpha 2"/>
    <property type="match status" value="1"/>
</dbReference>
<feature type="domain" description="Laminin EGF-like" evidence="13">
    <location>
        <begin position="1099"/>
        <end position="1142"/>
    </location>
</feature>
<dbReference type="Gene3D" id="2.60.120.260">
    <property type="entry name" value="Galactose-binding domain-like"/>
    <property type="match status" value="1"/>
</dbReference>
<dbReference type="FunFam" id="2.60.120.260:FF:000017">
    <property type="entry name" value="Laminin subunit alpha 2"/>
    <property type="match status" value="1"/>
</dbReference>
<keyword evidence="6" id="KW-0084">Basement membrane</keyword>
<dbReference type="FunFam" id="2.10.25.10:FF:000209">
    <property type="entry name" value="Laminin subunit alpha 5"/>
    <property type="match status" value="1"/>
</dbReference>
<feature type="domain" description="Laminin EGF-like" evidence="13">
    <location>
        <begin position="1047"/>
        <end position="1098"/>
    </location>
</feature>
<dbReference type="FunFam" id="2.10.25.10:FF:000074">
    <property type="entry name" value="Laminin subunit alpha"/>
    <property type="match status" value="1"/>
</dbReference>
<evidence type="ECO:0000256" key="1">
    <source>
        <dbReference type="ARBA" id="ARBA00004302"/>
    </source>
</evidence>
<dbReference type="InterPro" id="IPR008211">
    <property type="entry name" value="Laminin_N"/>
</dbReference>
<dbReference type="InterPro" id="IPR056863">
    <property type="entry name" value="LMN_ATRN_NET-like_EGF"/>
</dbReference>
<evidence type="ECO:0000256" key="4">
    <source>
        <dbReference type="ARBA" id="ARBA00022729"/>
    </source>
</evidence>
<feature type="disulfide bond" evidence="12">
    <location>
        <begin position="970"/>
        <end position="979"/>
    </location>
</feature>
<feature type="disulfide bond" evidence="12">
    <location>
        <begin position="1049"/>
        <end position="1066"/>
    </location>
</feature>
<dbReference type="InterPro" id="IPR013783">
    <property type="entry name" value="Ig-like_fold"/>
</dbReference>
<dbReference type="Proteomes" id="UP000828390">
    <property type="component" value="Unassembled WGS sequence"/>
</dbReference>
<dbReference type="GO" id="GO:0005604">
    <property type="term" value="C:basement membrane"/>
    <property type="evidence" value="ECO:0007669"/>
    <property type="project" value="UniProtKB-SubCell"/>
</dbReference>
<organism evidence="16 17">
    <name type="scientific">Dreissena polymorpha</name>
    <name type="common">Zebra mussel</name>
    <name type="synonym">Mytilus polymorpha</name>
    <dbReference type="NCBI Taxonomy" id="45954"/>
    <lineage>
        <taxon>Eukaryota</taxon>
        <taxon>Metazoa</taxon>
        <taxon>Spiralia</taxon>
        <taxon>Lophotrochozoa</taxon>
        <taxon>Mollusca</taxon>
        <taxon>Bivalvia</taxon>
        <taxon>Autobranchia</taxon>
        <taxon>Heteroconchia</taxon>
        <taxon>Euheterodonta</taxon>
        <taxon>Imparidentia</taxon>
        <taxon>Neoheterodontei</taxon>
        <taxon>Myida</taxon>
        <taxon>Dreissenoidea</taxon>
        <taxon>Dreissenidae</taxon>
        <taxon>Dreissena</taxon>
    </lineage>
</organism>
<feature type="disulfide bond" evidence="12">
    <location>
        <begin position="1525"/>
        <end position="1539"/>
    </location>
</feature>
<dbReference type="PROSITE" id="PS00022">
    <property type="entry name" value="EGF_1"/>
    <property type="match status" value="2"/>
</dbReference>
<keyword evidence="2" id="KW-0964">Secreted</keyword>
<dbReference type="FunFam" id="2.10.25.10:FF:000011">
    <property type="entry name" value="Cadherin EGF LAG seven-pass G-type receptor"/>
    <property type="match status" value="1"/>
</dbReference>
<feature type="domain" description="Laminin EGF-like" evidence="13">
    <location>
        <begin position="530"/>
        <end position="578"/>
    </location>
</feature>
<dbReference type="FunFam" id="2.10.25.10:FF:000069">
    <property type="entry name" value="Laminin subunit alpha 1"/>
    <property type="match status" value="1"/>
</dbReference>
<dbReference type="SMART" id="SM00136">
    <property type="entry name" value="LamNT"/>
    <property type="match status" value="1"/>
</dbReference>
<dbReference type="GO" id="GO:0009887">
    <property type="term" value="P:animal organ morphogenesis"/>
    <property type="evidence" value="ECO:0007669"/>
    <property type="project" value="TreeGrafter"/>
</dbReference>
<evidence type="ECO:0000313" key="17">
    <source>
        <dbReference type="Proteomes" id="UP000828390"/>
    </source>
</evidence>
<comment type="subcellular location">
    <subcellularLocation>
        <location evidence="1">Secreted</location>
        <location evidence="1">Extracellular space</location>
        <location evidence="1">Extracellular matrix</location>
        <location evidence="1">Basement membrane</location>
    </subcellularLocation>
</comment>
<dbReference type="InterPro" id="IPR000742">
    <property type="entry name" value="EGF"/>
</dbReference>
<feature type="disulfide bond" evidence="12">
    <location>
        <begin position="998"/>
        <end position="1010"/>
    </location>
</feature>
<evidence type="ECO:0000313" key="16">
    <source>
        <dbReference type="EMBL" id="KAH3697084.1"/>
    </source>
</evidence>
<dbReference type="Pfam" id="PF00055">
    <property type="entry name" value="Laminin_N"/>
    <property type="match status" value="1"/>
</dbReference>
<comment type="caution">
    <text evidence="12">Lacks conserved residue(s) required for the propagation of feature annotation.</text>
</comment>
<evidence type="ECO:0000256" key="8">
    <source>
        <dbReference type="ARBA" id="ARBA00023054"/>
    </source>
</evidence>
<dbReference type="PROSITE" id="PS51115">
    <property type="entry name" value="LAMININ_IVA"/>
    <property type="match status" value="2"/>
</dbReference>
<evidence type="ECO:0000259" key="14">
    <source>
        <dbReference type="PROSITE" id="PS51115"/>
    </source>
</evidence>
<dbReference type="SMART" id="SM00281">
    <property type="entry name" value="LamB"/>
    <property type="match status" value="2"/>
</dbReference>
<dbReference type="Pfam" id="PF00052">
    <property type="entry name" value="Laminin_B"/>
    <property type="match status" value="2"/>
</dbReference>
<feature type="disulfide bond" evidence="12">
    <location>
        <begin position="1115"/>
        <end position="1124"/>
    </location>
</feature>
<feature type="domain" description="Laminin EGF-like" evidence="13">
    <location>
        <begin position="1494"/>
        <end position="1541"/>
    </location>
</feature>
<dbReference type="FunFam" id="2.10.25.10:FF:000090">
    <property type="entry name" value="laminin subunit alpha"/>
    <property type="match status" value="1"/>
</dbReference>
<dbReference type="SMART" id="SM00180">
    <property type="entry name" value="EGF_Lam"/>
    <property type="match status" value="13"/>
</dbReference>
<accession>A0A9D3YF34</accession>
<dbReference type="FunFam" id="2.10.25.10:FF:000051">
    <property type="entry name" value="Laminin subunit alpha 4"/>
    <property type="match status" value="1"/>
</dbReference>
<feature type="disulfide bond" evidence="12">
    <location>
        <begin position="1068"/>
        <end position="1077"/>
    </location>
</feature>
<dbReference type="GO" id="GO:0007155">
    <property type="term" value="P:cell adhesion"/>
    <property type="evidence" value="ECO:0007669"/>
    <property type="project" value="UniProtKB-KW"/>
</dbReference>
<evidence type="ECO:0000256" key="3">
    <source>
        <dbReference type="ARBA" id="ARBA00022530"/>
    </source>
</evidence>
<feature type="disulfide bond" evidence="12">
    <location>
        <begin position="1047"/>
        <end position="1059"/>
    </location>
</feature>
<dbReference type="PANTHER" id="PTHR10574">
    <property type="entry name" value="NETRIN/LAMININ-RELATED"/>
    <property type="match status" value="1"/>
</dbReference>
<dbReference type="InterPro" id="IPR000034">
    <property type="entry name" value="Laminin_IV"/>
</dbReference>
<evidence type="ECO:0000256" key="2">
    <source>
        <dbReference type="ARBA" id="ARBA00022525"/>
    </source>
</evidence>
<dbReference type="Gene3D" id="2.10.25.10">
    <property type="entry name" value="Laminin"/>
    <property type="match status" value="9"/>
</dbReference>
<dbReference type="PROSITE" id="PS51117">
    <property type="entry name" value="LAMININ_NTER"/>
    <property type="match status" value="1"/>
</dbReference>
<dbReference type="InterPro" id="IPR002049">
    <property type="entry name" value="LE_dom"/>
</dbReference>
<name>A0A9D3YF34_DREPO</name>
<evidence type="ECO:0000256" key="6">
    <source>
        <dbReference type="ARBA" id="ARBA00022869"/>
    </source>
</evidence>
<dbReference type="Pfam" id="PF00053">
    <property type="entry name" value="EGF_laminin"/>
    <property type="match status" value="9"/>
</dbReference>
<dbReference type="Gene3D" id="2.60.40.10">
    <property type="entry name" value="Immunoglobulins"/>
    <property type="match status" value="1"/>
</dbReference>
<feature type="domain" description="Laminin IV type A" evidence="14">
    <location>
        <begin position="603"/>
        <end position="800"/>
    </location>
</feature>
<dbReference type="PROSITE" id="PS01248">
    <property type="entry name" value="EGF_LAM_1"/>
    <property type="match status" value="6"/>
</dbReference>
<evidence type="ECO:0000259" key="13">
    <source>
        <dbReference type="PROSITE" id="PS50027"/>
    </source>
</evidence>
<reference evidence="16" key="2">
    <citation type="submission" date="2020-11" db="EMBL/GenBank/DDBJ databases">
        <authorList>
            <person name="McCartney M.A."/>
            <person name="Auch B."/>
            <person name="Kono T."/>
            <person name="Mallez S."/>
            <person name="Becker A."/>
            <person name="Gohl D.M."/>
            <person name="Silverstein K.A.T."/>
            <person name="Koren S."/>
            <person name="Bechman K.B."/>
            <person name="Herman A."/>
            <person name="Abrahante J.E."/>
            <person name="Garbe J."/>
        </authorList>
    </citation>
    <scope>NUCLEOTIDE SEQUENCE</scope>
    <source>
        <strain evidence="16">Duluth1</strain>
        <tissue evidence="16">Whole animal</tissue>
    </source>
</reference>
<feature type="disulfide bond" evidence="12">
    <location>
        <begin position="853"/>
        <end position="862"/>
    </location>
</feature>
<dbReference type="EMBL" id="JAIWYP010000016">
    <property type="protein sequence ID" value="KAH3697084.1"/>
    <property type="molecule type" value="Genomic_DNA"/>
</dbReference>
<feature type="disulfide bond" evidence="12">
    <location>
        <begin position="1019"/>
        <end position="1028"/>
    </location>
</feature>
<keyword evidence="7" id="KW-0130">Cell adhesion</keyword>
<dbReference type="PANTHER" id="PTHR10574:SF436">
    <property type="entry name" value="LAMININ SUBUNIT ALPHA-2"/>
    <property type="match status" value="1"/>
</dbReference>
<feature type="domain" description="Laminin EGF-like" evidence="13">
    <location>
        <begin position="998"/>
        <end position="1046"/>
    </location>
</feature>
<dbReference type="FunFam" id="2.10.25.10:FF:000580">
    <property type="entry name" value="Wing blister, isoform B"/>
    <property type="match status" value="1"/>
</dbReference>
<feature type="domain" description="Laminin N-terminal" evidence="15">
    <location>
        <begin position="94"/>
        <end position="344"/>
    </location>
</feature>
<evidence type="ECO:0000256" key="11">
    <source>
        <dbReference type="ARBA" id="ARBA00023292"/>
    </source>
</evidence>
<keyword evidence="11 12" id="KW-0424">Laminin EGF-like domain</keyword>
<keyword evidence="8" id="KW-0175">Coiled coil</keyword>
<feature type="disulfide bond" evidence="12">
    <location>
        <begin position="1513"/>
        <end position="1522"/>
    </location>
</feature>
<feature type="non-terminal residue" evidence="16">
    <location>
        <position position="1"/>
    </location>
</feature>
<feature type="disulfide bond" evidence="12">
    <location>
        <begin position="1164"/>
        <end position="1173"/>
    </location>
</feature>
<evidence type="ECO:0000256" key="7">
    <source>
        <dbReference type="ARBA" id="ARBA00022889"/>
    </source>
</evidence>
<dbReference type="FunFam" id="2.10.25.10:FF:000106">
    <property type="entry name" value="Heparan sulfate proteoglycan 2"/>
    <property type="match status" value="1"/>
</dbReference>
<feature type="disulfide bond" evidence="12">
    <location>
        <begin position="1145"/>
        <end position="1162"/>
    </location>
</feature>
<gene>
    <name evidence="16" type="ORF">DPMN_084569</name>
</gene>
<keyword evidence="3" id="KW-0272">Extracellular matrix</keyword>